<evidence type="ECO:0000256" key="11">
    <source>
        <dbReference type="RuleBase" id="RU366056"/>
    </source>
</evidence>
<keyword evidence="8" id="KW-1133">Transmembrane helix</keyword>
<evidence type="ECO:0000256" key="9">
    <source>
        <dbReference type="ARBA" id="ARBA00023136"/>
    </source>
</evidence>
<evidence type="ECO:0000313" key="14">
    <source>
        <dbReference type="Proteomes" id="UP000241462"/>
    </source>
</evidence>
<keyword evidence="10" id="KW-0325">Glycoprotein</keyword>
<evidence type="ECO:0000256" key="2">
    <source>
        <dbReference type="ARBA" id="ARBA00004687"/>
    </source>
</evidence>
<dbReference type="EMBL" id="KZ678454">
    <property type="protein sequence ID" value="PSR83783.1"/>
    <property type="molecule type" value="Genomic_DNA"/>
</dbReference>
<evidence type="ECO:0000256" key="7">
    <source>
        <dbReference type="ARBA" id="ARBA00022824"/>
    </source>
</evidence>
<evidence type="ECO:0000256" key="10">
    <source>
        <dbReference type="ARBA" id="ARBA00023180"/>
    </source>
</evidence>
<evidence type="ECO:0000256" key="8">
    <source>
        <dbReference type="ARBA" id="ARBA00022989"/>
    </source>
</evidence>
<comment type="subcellular location">
    <subcellularLocation>
        <location evidence="11">Endoplasmic reticulum membrane</location>
        <topology evidence="11">Single-pass membrane protein</topology>
    </subcellularLocation>
    <subcellularLocation>
        <location evidence="1">Endoplasmic reticulum membrane</location>
        <topology evidence="1">Single-pass type III membrane protein</topology>
    </subcellularLocation>
</comment>
<dbReference type="GO" id="GO:0000030">
    <property type="term" value="F:mannosyltransferase activity"/>
    <property type="evidence" value="ECO:0007669"/>
    <property type="project" value="TreeGrafter"/>
</dbReference>
<evidence type="ECO:0000256" key="12">
    <source>
        <dbReference type="SAM" id="MobiDB-lite"/>
    </source>
</evidence>
<evidence type="ECO:0000256" key="1">
    <source>
        <dbReference type="ARBA" id="ARBA00004643"/>
    </source>
</evidence>
<dbReference type="SMART" id="SM00780">
    <property type="entry name" value="PIG-X"/>
    <property type="match status" value="1"/>
</dbReference>
<comment type="pathway">
    <text evidence="2 11">Glycolipid biosynthesis; glycosylphosphatidylinositol-anchor biosynthesis.</text>
</comment>
<dbReference type="STRING" id="2025994.A0A2T3A6H0"/>
<dbReference type="GO" id="GO:0006506">
    <property type="term" value="P:GPI anchor biosynthetic process"/>
    <property type="evidence" value="ECO:0007669"/>
    <property type="project" value="UniProtKB-UniPathway"/>
</dbReference>
<keyword evidence="7 11" id="KW-0256">Endoplasmic reticulum</keyword>
<dbReference type="Proteomes" id="UP000241462">
    <property type="component" value="Unassembled WGS sequence"/>
</dbReference>
<comment type="similarity">
    <text evidence="3 11">Belongs to the PIGX family.</text>
</comment>
<dbReference type="InParanoid" id="A0A2T3A6H0"/>
<dbReference type="InterPro" id="IPR013233">
    <property type="entry name" value="PIG-X/PBN1"/>
</dbReference>
<evidence type="ECO:0000256" key="3">
    <source>
        <dbReference type="ARBA" id="ARBA00010345"/>
    </source>
</evidence>
<comment type="function">
    <text evidence="11">Required for proper folding and/or the stability of a subset of proteins in the endoplasmic reticulum. Component of glycosylphosphatidylinositol-mannosyltransferase 1 which transfers the first of the 4 mannoses in the GPI-anchor precursors during GPI-anchor biosynthesis. Probably acts by stabilizing the mannosyltransferase GPI14.</text>
</comment>
<reference evidence="13 14" key="1">
    <citation type="journal article" date="2018" name="Mycol. Prog.">
        <title>Coniella lustricola, a new species from submerged detritus.</title>
        <authorList>
            <person name="Raudabaugh D.B."/>
            <person name="Iturriaga T."/>
            <person name="Carver A."/>
            <person name="Mondo S."/>
            <person name="Pangilinan J."/>
            <person name="Lipzen A."/>
            <person name="He G."/>
            <person name="Amirebrahimi M."/>
            <person name="Grigoriev I.V."/>
            <person name="Miller A.N."/>
        </authorList>
    </citation>
    <scope>NUCLEOTIDE SEQUENCE [LARGE SCALE GENOMIC DNA]</scope>
    <source>
        <strain evidence="13 14">B22-T-1</strain>
    </source>
</reference>
<evidence type="ECO:0000256" key="4">
    <source>
        <dbReference type="ARBA" id="ARBA00020410"/>
    </source>
</evidence>
<dbReference type="InterPro" id="IPR042322">
    <property type="entry name" value="Pbn1"/>
</dbReference>
<evidence type="ECO:0000256" key="5">
    <source>
        <dbReference type="ARBA" id="ARBA00022502"/>
    </source>
</evidence>
<keyword evidence="14" id="KW-1185">Reference proteome</keyword>
<dbReference type="PANTHER" id="PTHR28533">
    <property type="entry name" value="PROTEIN PBN1"/>
    <property type="match status" value="1"/>
</dbReference>
<dbReference type="AlphaFoldDB" id="A0A2T3A6H0"/>
<feature type="region of interest" description="Disordered" evidence="12">
    <location>
        <begin position="300"/>
        <end position="319"/>
    </location>
</feature>
<keyword evidence="6" id="KW-0812">Transmembrane</keyword>
<keyword evidence="5 11" id="KW-0337">GPI-anchor biosynthesis</keyword>
<dbReference type="UniPathway" id="UPA00196"/>
<keyword evidence="9" id="KW-0472">Membrane</keyword>
<sequence>MRQRITFLHAPRDAIDPATLKITDSSLHGPVLPAVREDRLTLALDELPDELRQLLQRCDQLHIRWVSQQAYDTISPLYARLPPGFHLFYTPSANDGQLCHKLQEVFGPGLASCKTTQSSFTALPENRFSHSTAYQFYSSLDSISPFVAYATNSLCPPPASSSAAGSSSSCAARVDRLATASTLDVSFDVTASSRDALKVTAQWSLQDQPLVVTSALDPATHRVEVGLLASDPAQRGLSPHELGIAGLLTVVGQDKKPSTTVFKFPARHRRLPGTSPAFSAEFLQPTGLHPTLQLQLSQEAIRPPPPGSSSPSPRGSDKNEEHCALHAYLTLPRTIFADKYQLSDPLFLASKNLSALSYISQPIDLEAPDYVMDLWGSAVLLELSPPSLSSSSSSSQQWTAEIPLHLRYLAPAQGGYQDIQIPYPAVFWACSPSPLSTEPAKIPSSPFDKVHLGYDGLFAPDTVFWHVDPHSHAQSQGLLTSGVRVPVLDTGKAGWVRAGTAAVVALGFGWLVWKLAQVYLATGYGPRKQMEGLEVKMKGEGEDKKTQ</sequence>
<organism evidence="13 14">
    <name type="scientific">Coniella lustricola</name>
    <dbReference type="NCBI Taxonomy" id="2025994"/>
    <lineage>
        <taxon>Eukaryota</taxon>
        <taxon>Fungi</taxon>
        <taxon>Dikarya</taxon>
        <taxon>Ascomycota</taxon>
        <taxon>Pezizomycotina</taxon>
        <taxon>Sordariomycetes</taxon>
        <taxon>Sordariomycetidae</taxon>
        <taxon>Diaporthales</taxon>
        <taxon>Schizoparmaceae</taxon>
        <taxon>Coniella</taxon>
    </lineage>
</organism>
<evidence type="ECO:0000256" key="6">
    <source>
        <dbReference type="ARBA" id="ARBA00022692"/>
    </source>
</evidence>
<dbReference type="OrthoDB" id="5546453at2759"/>
<gene>
    <name evidence="13" type="ORF">BD289DRAFT_369512</name>
</gene>
<accession>A0A2T3A6H0</accession>
<protein>
    <recommendedName>
        <fullName evidence="4 11">Protein PBN1</fullName>
    </recommendedName>
</protein>
<name>A0A2T3A6H0_9PEZI</name>
<proteinExistence type="inferred from homology"/>
<dbReference type="GO" id="GO:1990529">
    <property type="term" value="C:glycosylphosphatidylinositol-mannosyltransferase I complex"/>
    <property type="evidence" value="ECO:0007669"/>
    <property type="project" value="TreeGrafter"/>
</dbReference>
<evidence type="ECO:0000313" key="13">
    <source>
        <dbReference type="EMBL" id="PSR83783.1"/>
    </source>
</evidence>
<dbReference type="PANTHER" id="PTHR28533:SF1">
    <property type="entry name" value="PROTEIN PBN1"/>
    <property type="match status" value="1"/>
</dbReference>
<dbReference type="GO" id="GO:0005789">
    <property type="term" value="C:endoplasmic reticulum membrane"/>
    <property type="evidence" value="ECO:0007669"/>
    <property type="project" value="UniProtKB-SubCell"/>
</dbReference>
<dbReference type="Pfam" id="PF08320">
    <property type="entry name" value="PIG-X"/>
    <property type="match status" value="1"/>
</dbReference>